<evidence type="ECO:0000313" key="3">
    <source>
        <dbReference type="Proteomes" id="UP000292120"/>
    </source>
</evidence>
<accession>A0A4Q9H263</accession>
<proteinExistence type="predicted"/>
<dbReference type="Proteomes" id="UP000292120">
    <property type="component" value="Unassembled WGS sequence"/>
</dbReference>
<sequence>MQFTKIALASAALLALASQAQAAVRISGATATSNNYVIALTKMCAGENVNVFKTNATNNNLGNQFTVKCNSGNFIGADGTDSGESEAQFDLTGGSINSVLFTQEAADNGEPQAASGKFLPAGLTCTTVTGAGPLAFLGNKLRASCPSSALVTAKSVGGFTDVEPPVFTATGVLSSQYTYTAATFSQVFGVAASKALYEALQAAQGLTVGSTTPANQPSISRAKLASLMNSDNFNQAKAQGPKFLVPGTTQTNITYCRRPNTSGTQASAQLYFMADPVATGALGGKLTIHGPDLDGAANEVVQGVSFDASGNEVPTGNTVTFAMNSGSSNVRSCLNAAGFSFGVLSAENNPLGGSDTYRFVKISNVSMTGGVAGDSQTATALSGDFDFVYEAALFNPQGVPLLDLINASVLTGAPTPGLFLNSFSGAPETKFGRGGNAVAPYVAN</sequence>
<dbReference type="RefSeq" id="WP_130968731.1">
    <property type="nucleotide sequence ID" value="NZ_SIXI01000005.1"/>
</dbReference>
<comment type="caution">
    <text evidence="2">The sequence shown here is derived from an EMBL/GenBank/DDBJ whole genome shotgun (WGS) entry which is preliminary data.</text>
</comment>
<gene>
    <name evidence="2" type="ORF">EYS42_13630</name>
</gene>
<dbReference type="OrthoDB" id="8907005at2"/>
<name>A0A4Q9H263_9BURK</name>
<evidence type="ECO:0000256" key="1">
    <source>
        <dbReference type="SAM" id="SignalP"/>
    </source>
</evidence>
<feature type="signal peptide" evidence="1">
    <location>
        <begin position="1"/>
        <end position="22"/>
    </location>
</feature>
<dbReference type="EMBL" id="SIXI01000005">
    <property type="protein sequence ID" value="TBO29436.1"/>
    <property type="molecule type" value="Genomic_DNA"/>
</dbReference>
<organism evidence="2 3">
    <name type="scientific">Aquabacterium lacunae</name>
    <dbReference type="NCBI Taxonomy" id="2528630"/>
    <lineage>
        <taxon>Bacteria</taxon>
        <taxon>Pseudomonadati</taxon>
        <taxon>Pseudomonadota</taxon>
        <taxon>Betaproteobacteria</taxon>
        <taxon>Burkholderiales</taxon>
        <taxon>Aquabacterium</taxon>
    </lineage>
</organism>
<protein>
    <submittedName>
        <fullName evidence="2">Uncharacterized protein</fullName>
    </submittedName>
</protein>
<reference evidence="2 3" key="1">
    <citation type="submission" date="2019-02" db="EMBL/GenBank/DDBJ databases">
        <title>Aquabacterium sp. strain KMB7.</title>
        <authorList>
            <person name="Chen W.-M."/>
        </authorList>
    </citation>
    <scope>NUCLEOTIDE SEQUENCE [LARGE SCALE GENOMIC DNA]</scope>
    <source>
        <strain evidence="2 3">KMB7</strain>
    </source>
</reference>
<keyword evidence="1" id="KW-0732">Signal</keyword>
<keyword evidence="3" id="KW-1185">Reference proteome</keyword>
<evidence type="ECO:0000313" key="2">
    <source>
        <dbReference type="EMBL" id="TBO29436.1"/>
    </source>
</evidence>
<feature type="chain" id="PRO_5020302061" evidence="1">
    <location>
        <begin position="23"/>
        <end position="444"/>
    </location>
</feature>
<dbReference type="AlphaFoldDB" id="A0A4Q9H263"/>